<organism evidence="3">
    <name type="scientific">Aureobasidium pullulans</name>
    <name type="common">Black yeast</name>
    <name type="synonym">Pullularia pullulans</name>
    <dbReference type="NCBI Taxonomy" id="5580"/>
    <lineage>
        <taxon>Eukaryota</taxon>
        <taxon>Fungi</taxon>
        <taxon>Dikarya</taxon>
        <taxon>Ascomycota</taxon>
        <taxon>Pezizomycotina</taxon>
        <taxon>Dothideomycetes</taxon>
        <taxon>Dothideomycetidae</taxon>
        <taxon>Dothideales</taxon>
        <taxon>Saccotheciaceae</taxon>
        <taxon>Aureobasidium</taxon>
    </lineage>
</organism>
<gene>
    <name evidence="3" type="ORF">D6D13_01770</name>
</gene>
<evidence type="ECO:0000256" key="1">
    <source>
        <dbReference type="SAM" id="MobiDB-lite"/>
    </source>
</evidence>
<proteinExistence type="predicted"/>
<feature type="transmembrane region" description="Helical" evidence="2">
    <location>
        <begin position="82"/>
        <end position="104"/>
    </location>
</feature>
<evidence type="ECO:0000256" key="2">
    <source>
        <dbReference type="SAM" id="Phobius"/>
    </source>
</evidence>
<keyword evidence="2" id="KW-0472">Membrane</keyword>
<comment type="caution">
    <text evidence="3">The sequence shown here is derived from an EMBL/GenBank/DDBJ whole genome shotgun (WGS) entry which is preliminary data.</text>
</comment>
<evidence type="ECO:0000313" key="3">
    <source>
        <dbReference type="EMBL" id="THX15951.1"/>
    </source>
</evidence>
<sequence length="197" mass="22470">MASFFDRIRNDHVFQKVMRVIQFLSAIISLGLFSSRMYKVYRLVRSVRNSSGAVEGILAAATLYTIITLLINLCLKRGAPKFLRWWLIFLDLVFVIGFIVVAVLTRPHGGLSSLCATSRQRNDPNNRDNALCKLPLATFGLAIFSTSIWPCITTDWWNSILHFITAVFHEARDHHRNKKASQSAEEEMKRSQDGLRN</sequence>
<reference evidence="3" key="1">
    <citation type="submission" date="2018-10" db="EMBL/GenBank/DDBJ databases">
        <title>Fifty Aureobasidium pullulans genomes reveal a recombining polyextremotolerant generalist.</title>
        <authorList>
            <person name="Gostincar C."/>
            <person name="Turk M."/>
            <person name="Zajc J."/>
            <person name="Gunde-Cimerman N."/>
        </authorList>
    </citation>
    <scope>NUCLEOTIDE SEQUENCE [LARGE SCALE GENOMIC DNA]</scope>
    <source>
        <strain evidence="3">EXF-10085</strain>
    </source>
</reference>
<name>A0A4S9D6J3_AURPU</name>
<feature type="region of interest" description="Disordered" evidence="1">
    <location>
        <begin position="177"/>
        <end position="197"/>
    </location>
</feature>
<dbReference type="EMBL" id="QZAS01000004">
    <property type="protein sequence ID" value="THX15951.1"/>
    <property type="molecule type" value="Genomic_DNA"/>
</dbReference>
<feature type="compositionally biased region" description="Basic and acidic residues" evidence="1">
    <location>
        <begin position="186"/>
        <end position="197"/>
    </location>
</feature>
<evidence type="ECO:0008006" key="4">
    <source>
        <dbReference type="Google" id="ProtNLM"/>
    </source>
</evidence>
<keyword evidence="2" id="KW-1133">Transmembrane helix</keyword>
<feature type="transmembrane region" description="Helical" evidence="2">
    <location>
        <begin position="57"/>
        <end position="75"/>
    </location>
</feature>
<dbReference type="AlphaFoldDB" id="A0A4S9D6J3"/>
<accession>A0A4S9D6J3</accession>
<keyword evidence="2" id="KW-0812">Transmembrane</keyword>
<feature type="transmembrane region" description="Helical" evidence="2">
    <location>
        <begin position="20"/>
        <end position="37"/>
    </location>
</feature>
<protein>
    <recommendedName>
        <fullName evidence="4">MARVEL domain-containing protein</fullName>
    </recommendedName>
</protein>